<keyword evidence="2" id="KW-1185">Reference proteome</keyword>
<dbReference type="EMBL" id="QKYT01000015">
    <property type="protein sequence ID" value="RIA98437.1"/>
    <property type="molecule type" value="Genomic_DNA"/>
</dbReference>
<evidence type="ECO:0000313" key="1">
    <source>
        <dbReference type="EMBL" id="RIA98437.1"/>
    </source>
</evidence>
<comment type="caution">
    <text evidence="1">The sequence shown here is derived from an EMBL/GenBank/DDBJ whole genome shotgun (WGS) entry which is preliminary data.</text>
</comment>
<organism evidence="1 2">
    <name type="scientific">Glomus cerebriforme</name>
    <dbReference type="NCBI Taxonomy" id="658196"/>
    <lineage>
        <taxon>Eukaryota</taxon>
        <taxon>Fungi</taxon>
        <taxon>Fungi incertae sedis</taxon>
        <taxon>Mucoromycota</taxon>
        <taxon>Glomeromycotina</taxon>
        <taxon>Glomeromycetes</taxon>
        <taxon>Glomerales</taxon>
        <taxon>Glomeraceae</taxon>
        <taxon>Glomus</taxon>
    </lineage>
</organism>
<dbReference type="AlphaFoldDB" id="A0A397TPQ0"/>
<sequence>MASHRRVNEYQKEMSKSNSEIQVKLTQMNNEYQKKMTKFNSEIQVKLTQINNEHQKEMSKLVVNNKMAELVLQFYNSASNSNGLSSRD</sequence>
<proteinExistence type="predicted"/>
<name>A0A397TPQ0_9GLOM</name>
<gene>
    <name evidence="1" type="ORF">C1645_812691</name>
</gene>
<dbReference type="Proteomes" id="UP000265703">
    <property type="component" value="Unassembled WGS sequence"/>
</dbReference>
<reference evidence="1 2" key="1">
    <citation type="submission" date="2018-06" db="EMBL/GenBank/DDBJ databases">
        <title>Comparative genomics reveals the genomic features of Rhizophagus irregularis, R. cerebriforme, R. diaphanum and Gigaspora rosea, and their symbiotic lifestyle signature.</title>
        <authorList>
            <person name="Morin E."/>
            <person name="San Clemente H."/>
            <person name="Chen E.C.H."/>
            <person name="De La Providencia I."/>
            <person name="Hainaut M."/>
            <person name="Kuo A."/>
            <person name="Kohler A."/>
            <person name="Murat C."/>
            <person name="Tang N."/>
            <person name="Roy S."/>
            <person name="Loubradou J."/>
            <person name="Henrissat B."/>
            <person name="Grigoriev I.V."/>
            <person name="Corradi N."/>
            <person name="Roux C."/>
            <person name="Martin F.M."/>
        </authorList>
    </citation>
    <scope>NUCLEOTIDE SEQUENCE [LARGE SCALE GENOMIC DNA]</scope>
    <source>
        <strain evidence="1 2">DAOM 227022</strain>
    </source>
</reference>
<evidence type="ECO:0000313" key="2">
    <source>
        <dbReference type="Proteomes" id="UP000265703"/>
    </source>
</evidence>
<accession>A0A397TPQ0</accession>
<protein>
    <submittedName>
        <fullName evidence="1">Uncharacterized protein</fullName>
    </submittedName>
</protein>